<dbReference type="InterPro" id="IPR027267">
    <property type="entry name" value="AH/BAR_dom_sf"/>
</dbReference>
<comment type="caution">
    <text evidence="10">The sequence shown here is derived from an EMBL/GenBank/DDBJ whole genome shotgun (WGS) entry which is preliminary data.</text>
</comment>
<dbReference type="PROSITE" id="PS50195">
    <property type="entry name" value="PX"/>
    <property type="match status" value="1"/>
</dbReference>
<feature type="compositionally biased region" description="Basic and acidic residues" evidence="8">
    <location>
        <begin position="50"/>
        <end position="78"/>
    </location>
</feature>
<dbReference type="Proteomes" id="UP000593567">
    <property type="component" value="Unassembled WGS sequence"/>
</dbReference>
<dbReference type="GO" id="GO:0000422">
    <property type="term" value="P:autophagy of mitochondrion"/>
    <property type="evidence" value="ECO:0007669"/>
    <property type="project" value="TreeGrafter"/>
</dbReference>
<dbReference type="InterPro" id="IPR001683">
    <property type="entry name" value="PX_dom"/>
</dbReference>
<dbReference type="GO" id="GO:0061709">
    <property type="term" value="P:reticulophagy"/>
    <property type="evidence" value="ECO:0007669"/>
    <property type="project" value="TreeGrafter"/>
</dbReference>
<dbReference type="PANTHER" id="PTHR45949">
    <property type="entry name" value="SORTING NEXIN-4"/>
    <property type="match status" value="1"/>
</dbReference>
<evidence type="ECO:0000256" key="7">
    <source>
        <dbReference type="ARBA" id="ARBA00023136"/>
    </source>
</evidence>
<dbReference type="Gene3D" id="1.20.1270.60">
    <property type="entry name" value="Arfaptin homology (AH) domain/BAR domain"/>
    <property type="match status" value="1"/>
</dbReference>
<sequence>MSYLNDKVRSFVEMADPLSMLTDDIEDEEIEIDTSSSTNDKSQNSSVSQKKTDDIDHDASHSSAEHEPGSKEFDREGNIDSPLSDNFDILAKIDEEMGSAPQDLAVTVDNPEKVVKTMESYIAFSVKTKTTRSDFEDPEYNVKRRYNDFLWLRQQIEEKNPALIIPPLPEKHNLTIDRFDKEFIKFRQVALDRFMKRLSLHPITSQDSTLKAFLTLDDSEFQVFKKQGAGLFSRVTKSLSTKGGSLMLKNRAEEYSKMYEYAQSFGQKMAVFERIALRVSSEQNDYLQALAGYVPAYEEWAAKETELAGNLSAMAKLMSSLHDNLKSMVDETSLKIILPTKEYFLFTDSIKAALTSRDALQHELEVITEELVKCREEKQQMEDGTESKGFLSRSNTEEATQAKADKLSGRISELENAHAQCKTKLEERNLELKTDMERWHLGKKADIKEWLCGMADRHIDTYDKQIASLENTLEVLKNSISSK</sequence>
<dbReference type="PANTHER" id="PTHR45949:SF2">
    <property type="entry name" value="SORTING NEXIN-4"/>
    <property type="match status" value="1"/>
</dbReference>
<dbReference type="GO" id="GO:0015031">
    <property type="term" value="P:protein transport"/>
    <property type="evidence" value="ECO:0007669"/>
    <property type="project" value="TreeGrafter"/>
</dbReference>
<dbReference type="GO" id="GO:0000407">
    <property type="term" value="C:phagophore assembly site"/>
    <property type="evidence" value="ECO:0007669"/>
    <property type="project" value="TreeGrafter"/>
</dbReference>
<evidence type="ECO:0000256" key="3">
    <source>
        <dbReference type="ARBA" id="ARBA00010883"/>
    </source>
</evidence>
<feature type="domain" description="PX" evidence="9">
    <location>
        <begin position="102"/>
        <end position="220"/>
    </location>
</feature>
<dbReference type="GO" id="GO:0034727">
    <property type="term" value="P:piecemeal microautophagy of the nucleus"/>
    <property type="evidence" value="ECO:0007669"/>
    <property type="project" value="TreeGrafter"/>
</dbReference>
<dbReference type="SUPFAM" id="SSF64268">
    <property type="entry name" value="PX domain"/>
    <property type="match status" value="1"/>
</dbReference>
<comment type="subcellular location">
    <subcellularLocation>
        <location evidence="2">Cytoplasm</location>
    </subcellularLocation>
    <subcellularLocation>
        <location evidence="1">Endomembrane system</location>
        <topology evidence="1">Peripheral membrane protein</topology>
    </subcellularLocation>
</comment>
<feature type="compositionally biased region" description="Low complexity" evidence="8">
    <location>
        <begin position="33"/>
        <end position="48"/>
    </location>
</feature>
<proteinExistence type="inferred from homology"/>
<evidence type="ECO:0000256" key="6">
    <source>
        <dbReference type="ARBA" id="ARBA00023121"/>
    </source>
</evidence>
<keyword evidence="5" id="KW-0963">Cytoplasm</keyword>
<evidence type="ECO:0000259" key="9">
    <source>
        <dbReference type="PROSITE" id="PS50195"/>
    </source>
</evidence>
<keyword evidence="4" id="KW-0813">Transport</keyword>
<dbReference type="OrthoDB" id="205639at2759"/>
<dbReference type="SMART" id="SM00312">
    <property type="entry name" value="PX"/>
    <property type="match status" value="1"/>
</dbReference>
<evidence type="ECO:0000256" key="2">
    <source>
        <dbReference type="ARBA" id="ARBA00004496"/>
    </source>
</evidence>
<dbReference type="InterPro" id="IPR015404">
    <property type="entry name" value="Vps5_C"/>
</dbReference>
<dbReference type="AlphaFoldDB" id="A0A7J7IYQ0"/>
<dbReference type="Pfam" id="PF09325">
    <property type="entry name" value="Vps5"/>
    <property type="match status" value="1"/>
</dbReference>
<keyword evidence="6" id="KW-0446">Lipid-binding</keyword>
<evidence type="ECO:0000256" key="4">
    <source>
        <dbReference type="ARBA" id="ARBA00022448"/>
    </source>
</evidence>
<reference evidence="10" key="1">
    <citation type="submission" date="2020-06" db="EMBL/GenBank/DDBJ databases">
        <title>Draft genome of Bugula neritina, a colonial animal packing powerful symbionts and potential medicines.</title>
        <authorList>
            <person name="Rayko M."/>
        </authorList>
    </citation>
    <scope>NUCLEOTIDE SEQUENCE [LARGE SCALE GENOMIC DNA]</scope>
    <source>
        <strain evidence="10">Kwan_BN1</strain>
    </source>
</reference>
<dbReference type="GO" id="GO:0032456">
    <property type="term" value="P:endocytic recycling"/>
    <property type="evidence" value="ECO:0007669"/>
    <property type="project" value="TreeGrafter"/>
</dbReference>
<name>A0A7J7IYQ0_BUGNE</name>
<dbReference type="EMBL" id="VXIV02003268">
    <property type="protein sequence ID" value="KAF6018935.1"/>
    <property type="molecule type" value="Genomic_DNA"/>
</dbReference>
<keyword evidence="11" id="KW-1185">Reference proteome</keyword>
<accession>A0A7J7IYQ0</accession>
<organism evidence="10 11">
    <name type="scientific">Bugula neritina</name>
    <name type="common">Brown bryozoan</name>
    <name type="synonym">Sertularia neritina</name>
    <dbReference type="NCBI Taxonomy" id="10212"/>
    <lineage>
        <taxon>Eukaryota</taxon>
        <taxon>Metazoa</taxon>
        <taxon>Spiralia</taxon>
        <taxon>Lophotrochozoa</taxon>
        <taxon>Bryozoa</taxon>
        <taxon>Gymnolaemata</taxon>
        <taxon>Cheilostomatida</taxon>
        <taxon>Flustrina</taxon>
        <taxon>Buguloidea</taxon>
        <taxon>Bugulidae</taxon>
        <taxon>Bugula</taxon>
    </lineage>
</organism>
<feature type="region of interest" description="Disordered" evidence="8">
    <location>
        <begin position="15"/>
        <end position="81"/>
    </location>
</feature>
<gene>
    <name evidence="10" type="ORF">EB796_022756</name>
</gene>
<evidence type="ECO:0000313" key="10">
    <source>
        <dbReference type="EMBL" id="KAF6018935.1"/>
    </source>
</evidence>
<dbReference type="Gene3D" id="3.30.1520.10">
    <property type="entry name" value="Phox-like domain"/>
    <property type="match status" value="1"/>
</dbReference>
<evidence type="ECO:0000313" key="11">
    <source>
        <dbReference type="Proteomes" id="UP000593567"/>
    </source>
</evidence>
<keyword evidence="7" id="KW-0472">Membrane</keyword>
<comment type="similarity">
    <text evidence="3">Belongs to the sorting nexin family.</text>
</comment>
<protein>
    <submittedName>
        <fullName evidence="10">SNX7</fullName>
    </submittedName>
</protein>
<dbReference type="Pfam" id="PF00787">
    <property type="entry name" value="PX"/>
    <property type="match status" value="1"/>
</dbReference>
<evidence type="ECO:0000256" key="1">
    <source>
        <dbReference type="ARBA" id="ARBA00004184"/>
    </source>
</evidence>
<dbReference type="GO" id="GO:0035091">
    <property type="term" value="F:phosphatidylinositol binding"/>
    <property type="evidence" value="ECO:0007669"/>
    <property type="project" value="InterPro"/>
</dbReference>
<dbReference type="GO" id="GO:0005769">
    <property type="term" value="C:early endosome"/>
    <property type="evidence" value="ECO:0007669"/>
    <property type="project" value="TreeGrafter"/>
</dbReference>
<evidence type="ECO:0000256" key="8">
    <source>
        <dbReference type="SAM" id="MobiDB-lite"/>
    </source>
</evidence>
<evidence type="ECO:0000256" key="5">
    <source>
        <dbReference type="ARBA" id="ARBA00022490"/>
    </source>
</evidence>
<dbReference type="InterPro" id="IPR036871">
    <property type="entry name" value="PX_dom_sf"/>
</dbReference>
<feature type="region of interest" description="Disordered" evidence="8">
    <location>
        <begin position="377"/>
        <end position="407"/>
    </location>
</feature>
<feature type="compositionally biased region" description="Acidic residues" evidence="8">
    <location>
        <begin position="23"/>
        <end position="32"/>
    </location>
</feature>